<evidence type="ECO:0000313" key="7">
    <source>
        <dbReference type="EMBL" id="CAK8993231.1"/>
    </source>
</evidence>
<dbReference type="PRINTS" id="PR00792">
    <property type="entry name" value="PEPSIN"/>
</dbReference>
<comment type="caution">
    <text evidence="7">The sequence shown here is derived from an EMBL/GenBank/DDBJ whole genome shotgun (WGS) entry which is preliminary data.</text>
</comment>
<keyword evidence="2" id="KW-0645">Protease</keyword>
<evidence type="ECO:0000259" key="6">
    <source>
        <dbReference type="PROSITE" id="PS51767"/>
    </source>
</evidence>
<evidence type="ECO:0000313" key="8">
    <source>
        <dbReference type="Proteomes" id="UP001642464"/>
    </source>
</evidence>
<reference evidence="7 8" key="1">
    <citation type="submission" date="2024-02" db="EMBL/GenBank/DDBJ databases">
        <authorList>
            <person name="Chen Y."/>
            <person name="Shah S."/>
            <person name="Dougan E. K."/>
            <person name="Thang M."/>
            <person name="Chan C."/>
        </authorList>
    </citation>
    <scope>NUCLEOTIDE SEQUENCE [LARGE SCALE GENOMIC DNA]</scope>
</reference>
<dbReference type="InterPro" id="IPR033121">
    <property type="entry name" value="PEPTIDASE_A1"/>
</dbReference>
<evidence type="ECO:0000256" key="5">
    <source>
        <dbReference type="SAM" id="Phobius"/>
    </source>
</evidence>
<dbReference type="Gene3D" id="2.40.70.10">
    <property type="entry name" value="Acid Proteases"/>
    <property type="match status" value="2"/>
</dbReference>
<keyword evidence="3" id="KW-0064">Aspartyl protease</keyword>
<dbReference type="SUPFAM" id="SSF53448">
    <property type="entry name" value="Nucleotide-diphospho-sugar transferases"/>
    <property type="match status" value="1"/>
</dbReference>
<evidence type="ECO:0000256" key="3">
    <source>
        <dbReference type="ARBA" id="ARBA00022750"/>
    </source>
</evidence>
<evidence type="ECO:0000256" key="2">
    <source>
        <dbReference type="ARBA" id="ARBA00022670"/>
    </source>
</evidence>
<keyword evidence="5" id="KW-0812">Transmembrane</keyword>
<feature type="transmembrane region" description="Helical" evidence="5">
    <location>
        <begin position="12"/>
        <end position="30"/>
    </location>
</feature>
<dbReference type="InterPro" id="IPR034164">
    <property type="entry name" value="Pepsin-like_dom"/>
</dbReference>
<dbReference type="Pfam" id="PF04488">
    <property type="entry name" value="Gly_transf_sug"/>
    <property type="match status" value="1"/>
</dbReference>
<dbReference type="CDD" id="cd05471">
    <property type="entry name" value="pepsin_like"/>
    <property type="match status" value="1"/>
</dbReference>
<dbReference type="Proteomes" id="UP001642464">
    <property type="component" value="Unassembled WGS sequence"/>
</dbReference>
<dbReference type="PANTHER" id="PTHR47966">
    <property type="entry name" value="BETA-SITE APP-CLEAVING ENZYME, ISOFORM A-RELATED"/>
    <property type="match status" value="1"/>
</dbReference>
<keyword evidence="5" id="KW-0472">Membrane</keyword>
<dbReference type="EMBL" id="CAXAMM010001736">
    <property type="protein sequence ID" value="CAK8993231.1"/>
    <property type="molecule type" value="Genomic_DNA"/>
</dbReference>
<sequence>MPPRKLREFSVVVALATLILVAFCIFFVQVENDLQPVASPPFRFSVKLARLRAKPKETRIPQQLVLTSKDGSINSLPVAVQRNVRHTMALNPWVKVRFLGDQDCERYLLQHFNHTQLPLFFNQETRGSYRSDVCRAAVLAREGGFYTDLDVEMKWKFEDLAGNATTFLASWTEDGSVLNAMMGCTANSSFMLEVIEQLLRFYKGEPVERYGSTSEWMGPVTALAGLKAVAARDCPEQDLAPWEQAEFTCGPHVLRMFQERQLLCWDPMDPDCPGSRYMSEFPGVKYGIYIPSGPLVAWPRFANCSQWGCLTGGWPDEPPSEARPRRETPRATRVQLYDFACEALAAPEEAPGWKGGGVGNTRGPVQQTHVSTACDPYLKRLSRHGVDAAWGGLSVSQKEPRVELSGRFPVRDAHPLKEQSEQMGGHASIDLHTIACGPPHFKLNLTNGTGSEVVMKMISPNFSIIFQDTVLHLILQADPNRTASAERAHREVLTIETSLADVLKAAPHLEHLSFVVLDETSVRQGEALLEFRKAFNTRADTIVNFKEPMGAVGELEGSLLYRNLPAVSIGVGTPPQHFDLVADTGSSAVIVTHCACQEASCYGYSSSCFTGTNRSETFVLPKDSEGDPHLLAMEFGSGVIYGVLATDVVSLGPVKARMNESLVLMYDHQLDSGITDFEGIFGLGLPYGEASAQSWLRQAAVQSFSMCFSNFEEDGVLRLLRGAKHEPMEEALQMRNVGKYHWALNFHGISLGNATTPVLFCGGASSCGLIPDSGTTLILGPPDHLLELFASLCDRWPRCAAAAERAANASSAQSIGISDWIKHAFERWGLPPIRSPFAPSPATERKMAKREAFESLLSTCSAWANSAEDLDAELPELLWHVSGAGDSRGDANSGNSQVLRMPGSAYVVAVGYEGRMGCVAFFGEIDLVTPSGPVWILGSAIFYEYVVKYDLSPDAAISFSKGPCSSCSTDTALALARRKSRQSRPIRRQESPVRMPRFNHSRLL</sequence>
<keyword evidence="8" id="KW-1185">Reference proteome</keyword>
<dbReference type="Pfam" id="PF00026">
    <property type="entry name" value="Asp"/>
    <property type="match status" value="1"/>
</dbReference>
<feature type="domain" description="Peptidase A1" evidence="6">
    <location>
        <begin position="565"/>
        <end position="960"/>
    </location>
</feature>
<dbReference type="PROSITE" id="PS51767">
    <property type="entry name" value="PEPTIDASE_A1"/>
    <property type="match status" value="1"/>
</dbReference>
<comment type="similarity">
    <text evidence="1">Belongs to the peptidase A1 family.</text>
</comment>
<protein>
    <submittedName>
        <fullName evidence="7">Cyprosin</fullName>
    </submittedName>
</protein>
<dbReference type="InterPro" id="IPR029044">
    <property type="entry name" value="Nucleotide-diphossugar_trans"/>
</dbReference>
<dbReference type="InterPro" id="IPR007577">
    <property type="entry name" value="GlycoTrfase_DXD_sugar-bd_CS"/>
</dbReference>
<keyword evidence="5" id="KW-1133">Transmembrane helix</keyword>
<dbReference type="PANTHER" id="PTHR47966:SF51">
    <property type="entry name" value="BETA-SITE APP-CLEAVING ENZYME, ISOFORM A-RELATED"/>
    <property type="match status" value="1"/>
</dbReference>
<dbReference type="InterPro" id="IPR001461">
    <property type="entry name" value="Aspartic_peptidase_A1"/>
</dbReference>
<accession>A0ABP0HUD4</accession>
<dbReference type="Gene3D" id="3.90.550.20">
    <property type="match status" value="1"/>
</dbReference>
<name>A0ABP0HUD4_9DINO</name>
<dbReference type="SUPFAM" id="SSF50630">
    <property type="entry name" value="Acid proteases"/>
    <property type="match status" value="1"/>
</dbReference>
<gene>
    <name evidence="7" type="ORF">SCF082_LOCUS3426</name>
</gene>
<keyword evidence="4" id="KW-0378">Hydrolase</keyword>
<evidence type="ECO:0000256" key="4">
    <source>
        <dbReference type="ARBA" id="ARBA00022801"/>
    </source>
</evidence>
<dbReference type="InterPro" id="IPR021109">
    <property type="entry name" value="Peptidase_aspartic_dom_sf"/>
</dbReference>
<proteinExistence type="inferred from homology"/>
<organism evidence="7 8">
    <name type="scientific">Durusdinium trenchii</name>
    <dbReference type="NCBI Taxonomy" id="1381693"/>
    <lineage>
        <taxon>Eukaryota</taxon>
        <taxon>Sar</taxon>
        <taxon>Alveolata</taxon>
        <taxon>Dinophyceae</taxon>
        <taxon>Suessiales</taxon>
        <taxon>Symbiodiniaceae</taxon>
        <taxon>Durusdinium</taxon>
    </lineage>
</organism>
<evidence type="ECO:0000256" key="1">
    <source>
        <dbReference type="ARBA" id="ARBA00007447"/>
    </source>
</evidence>